<dbReference type="PANTHER" id="PTHR42928">
    <property type="entry name" value="TRICARBOXYLATE-BINDING PROTEIN"/>
    <property type="match status" value="1"/>
</dbReference>
<dbReference type="SUPFAM" id="SSF53850">
    <property type="entry name" value="Periplasmic binding protein-like II"/>
    <property type="match status" value="1"/>
</dbReference>
<dbReference type="Gene3D" id="3.40.190.10">
    <property type="entry name" value="Periplasmic binding protein-like II"/>
    <property type="match status" value="1"/>
</dbReference>
<reference evidence="3 4" key="1">
    <citation type="submission" date="2018-12" db="EMBL/GenBank/DDBJ databases">
        <authorList>
            <person name="Yu L."/>
        </authorList>
    </citation>
    <scope>NUCLEOTIDE SEQUENCE [LARGE SCALE GENOMIC DNA]</scope>
    <source>
        <strain evidence="3 4">11S</strain>
    </source>
</reference>
<comment type="similarity">
    <text evidence="1">Belongs to the UPF0065 (bug) family.</text>
</comment>
<gene>
    <name evidence="3" type="ORF">EKG36_17100</name>
</gene>
<dbReference type="InterPro" id="IPR042100">
    <property type="entry name" value="Bug_dom1"/>
</dbReference>
<dbReference type="PANTHER" id="PTHR42928:SF5">
    <property type="entry name" value="BLR1237 PROTEIN"/>
    <property type="match status" value="1"/>
</dbReference>
<organism evidence="3 4">
    <name type="scientific">Halomonas nitroreducens</name>
    <dbReference type="NCBI Taxonomy" id="447425"/>
    <lineage>
        <taxon>Bacteria</taxon>
        <taxon>Pseudomonadati</taxon>
        <taxon>Pseudomonadota</taxon>
        <taxon>Gammaproteobacteria</taxon>
        <taxon>Oceanospirillales</taxon>
        <taxon>Halomonadaceae</taxon>
        <taxon>Halomonas</taxon>
    </lineage>
</organism>
<dbReference type="InterPro" id="IPR005064">
    <property type="entry name" value="BUG"/>
</dbReference>
<proteinExistence type="inferred from homology"/>
<evidence type="ECO:0000256" key="2">
    <source>
        <dbReference type="SAM" id="SignalP"/>
    </source>
</evidence>
<dbReference type="Proteomes" id="UP000267400">
    <property type="component" value="Unassembled WGS sequence"/>
</dbReference>
<dbReference type="Gene3D" id="3.40.190.150">
    <property type="entry name" value="Bordetella uptake gene, domain 1"/>
    <property type="match status" value="1"/>
</dbReference>
<keyword evidence="2" id="KW-0732">Signal</keyword>
<feature type="chain" id="PRO_5019326416" evidence="2">
    <location>
        <begin position="26"/>
        <end position="323"/>
    </location>
</feature>
<evidence type="ECO:0000256" key="1">
    <source>
        <dbReference type="ARBA" id="ARBA00006987"/>
    </source>
</evidence>
<dbReference type="AlphaFoldDB" id="A0A431UZL1"/>
<comment type="caution">
    <text evidence="3">The sequence shown here is derived from an EMBL/GenBank/DDBJ whole genome shotgun (WGS) entry which is preliminary data.</text>
</comment>
<dbReference type="EMBL" id="RXNS01000019">
    <property type="protein sequence ID" value="RTQ99594.1"/>
    <property type="molecule type" value="Genomic_DNA"/>
</dbReference>
<dbReference type="PIRSF" id="PIRSF017082">
    <property type="entry name" value="YflP"/>
    <property type="match status" value="1"/>
</dbReference>
<sequence length="323" mass="33550">MIMYKKKIAVSVGIVALALGNVALADYPERPIELIVPWSAGGGTDAVSRQLAEGLKEELGQPVNVVNRTGGGGIVGHTLIGSAQPDGYTIGMITGELGTYENMGLADVSHEDVTPVALINFDPASFTVSADSAWEDLDDALGDIQANAGTYTASGTGPGAPYHLAFSGFLDQQGIDPASVTLVPSEGAAPALQEVAGGGIDIVYSSLPETEAMRSSGRVRTLAVFADERIEAFPDVPTAKEVTGDSWSGGTWRGIAGPEGLPEDVVQTLAEATQSVYDSEEFKAFMANTGFGTVWRGPEAFGEFLIETDATNAPLINKLGLAQ</sequence>
<dbReference type="RefSeq" id="WP_126486318.1">
    <property type="nucleotide sequence ID" value="NZ_RXNS01000019.1"/>
</dbReference>
<accession>A0A431UZL1</accession>
<dbReference type="CDD" id="cd07012">
    <property type="entry name" value="PBP2_Bug_TTT"/>
    <property type="match status" value="1"/>
</dbReference>
<dbReference type="OrthoDB" id="5171643at2"/>
<feature type="signal peptide" evidence="2">
    <location>
        <begin position="1"/>
        <end position="25"/>
    </location>
</feature>
<evidence type="ECO:0000313" key="4">
    <source>
        <dbReference type="Proteomes" id="UP000267400"/>
    </source>
</evidence>
<keyword evidence="4" id="KW-1185">Reference proteome</keyword>
<dbReference type="Pfam" id="PF03401">
    <property type="entry name" value="TctC"/>
    <property type="match status" value="1"/>
</dbReference>
<name>A0A431UZL1_9GAMM</name>
<protein>
    <submittedName>
        <fullName evidence="3">Tripartite tricarboxylate transporter substrate binding protein</fullName>
    </submittedName>
</protein>
<evidence type="ECO:0000313" key="3">
    <source>
        <dbReference type="EMBL" id="RTQ99594.1"/>
    </source>
</evidence>